<dbReference type="SUPFAM" id="SSF53383">
    <property type="entry name" value="PLP-dependent transferases"/>
    <property type="match status" value="1"/>
</dbReference>
<reference evidence="6 7" key="1">
    <citation type="submission" date="2018-11" db="EMBL/GenBank/DDBJ databases">
        <title>Genome assembly of Steccherinum ochraceum LE-BIN_3174, the white-rot fungus of the Steccherinaceae family (The Residual Polyporoid clade, Polyporales, Basidiomycota).</title>
        <authorList>
            <person name="Fedorova T.V."/>
            <person name="Glazunova O.A."/>
            <person name="Landesman E.O."/>
            <person name="Moiseenko K.V."/>
            <person name="Psurtseva N.V."/>
            <person name="Savinova O.S."/>
            <person name="Shakhova N.V."/>
            <person name="Tyazhelova T.V."/>
            <person name="Vasina D.V."/>
        </authorList>
    </citation>
    <scope>NUCLEOTIDE SEQUENCE [LARGE SCALE GENOMIC DNA]</scope>
    <source>
        <strain evidence="6 7">LE-BIN_3174</strain>
    </source>
</reference>
<name>A0A4R0RBV8_9APHY</name>
<dbReference type="STRING" id="92696.A0A4R0RBV8"/>
<evidence type="ECO:0000256" key="2">
    <source>
        <dbReference type="ARBA" id="ARBA00007441"/>
    </source>
</evidence>
<dbReference type="PANTHER" id="PTHR42790:SF19">
    <property type="entry name" value="KYNURENINE_ALPHA-AMINOADIPATE AMINOTRANSFERASE, MITOCHONDRIAL"/>
    <property type="match status" value="1"/>
</dbReference>
<evidence type="ECO:0000256" key="4">
    <source>
        <dbReference type="ARBA" id="ARBA00022679"/>
    </source>
</evidence>
<evidence type="ECO:0000313" key="6">
    <source>
        <dbReference type="EMBL" id="TCD61058.1"/>
    </source>
</evidence>
<evidence type="ECO:0000256" key="1">
    <source>
        <dbReference type="ARBA" id="ARBA00001933"/>
    </source>
</evidence>
<gene>
    <name evidence="6" type="ORF">EIP91_009115</name>
</gene>
<comment type="similarity">
    <text evidence="2">Belongs to the class-I pyridoxal-phosphate-dependent aminotransferase family.</text>
</comment>
<keyword evidence="7" id="KW-1185">Reference proteome</keyword>
<dbReference type="GO" id="GO:1901605">
    <property type="term" value="P:alpha-amino acid metabolic process"/>
    <property type="evidence" value="ECO:0007669"/>
    <property type="project" value="TreeGrafter"/>
</dbReference>
<dbReference type="InterPro" id="IPR015422">
    <property type="entry name" value="PyrdxlP-dep_Trfase_small"/>
</dbReference>
<dbReference type="PANTHER" id="PTHR42790">
    <property type="entry name" value="AMINOTRANSFERASE"/>
    <property type="match status" value="1"/>
</dbReference>
<evidence type="ECO:0000256" key="5">
    <source>
        <dbReference type="ARBA" id="ARBA00022898"/>
    </source>
</evidence>
<comment type="caution">
    <text evidence="6">The sequence shown here is derived from an EMBL/GenBank/DDBJ whole genome shotgun (WGS) entry which is preliminary data.</text>
</comment>
<protein>
    <recommendedName>
        <fullName evidence="8">Aminotransferase class I/classII domain-containing protein</fullName>
    </recommendedName>
</protein>
<keyword evidence="3" id="KW-0032">Aminotransferase</keyword>
<dbReference type="Gene3D" id="3.90.1150.10">
    <property type="entry name" value="Aspartate Aminotransferase, domain 1"/>
    <property type="match status" value="1"/>
</dbReference>
<dbReference type="Proteomes" id="UP000292702">
    <property type="component" value="Unassembled WGS sequence"/>
</dbReference>
<accession>A0A4R0RBV8</accession>
<dbReference type="InterPro" id="IPR050859">
    <property type="entry name" value="Class-I_PLP-dep_aminotransf"/>
</dbReference>
<dbReference type="OrthoDB" id="691673at2759"/>
<evidence type="ECO:0008006" key="8">
    <source>
        <dbReference type="Google" id="ProtNLM"/>
    </source>
</evidence>
<dbReference type="AlphaFoldDB" id="A0A4R0RBV8"/>
<proteinExistence type="inferred from homology"/>
<evidence type="ECO:0000256" key="3">
    <source>
        <dbReference type="ARBA" id="ARBA00022576"/>
    </source>
</evidence>
<evidence type="ECO:0000313" key="7">
    <source>
        <dbReference type="Proteomes" id="UP000292702"/>
    </source>
</evidence>
<comment type="cofactor">
    <cofactor evidence="1">
        <name>pyridoxal 5'-phosphate</name>
        <dbReference type="ChEBI" id="CHEBI:597326"/>
    </cofactor>
</comment>
<dbReference type="GO" id="GO:0008483">
    <property type="term" value="F:transaminase activity"/>
    <property type="evidence" value="ECO:0007669"/>
    <property type="project" value="UniProtKB-KW"/>
</dbReference>
<keyword evidence="4" id="KW-0808">Transferase</keyword>
<sequence>MQKYMTGLAEWEPPQAGMFYWFKLLLDDNDSEALIRTKAYENGVLALPGTVFLPDGRKTAYVRAAFSLLDGDQADEAVKRLSEVVRAAKEAK</sequence>
<dbReference type="EMBL" id="RWJN01000510">
    <property type="protein sequence ID" value="TCD61058.1"/>
    <property type="molecule type" value="Genomic_DNA"/>
</dbReference>
<organism evidence="6 7">
    <name type="scientific">Steccherinum ochraceum</name>
    <dbReference type="NCBI Taxonomy" id="92696"/>
    <lineage>
        <taxon>Eukaryota</taxon>
        <taxon>Fungi</taxon>
        <taxon>Dikarya</taxon>
        <taxon>Basidiomycota</taxon>
        <taxon>Agaricomycotina</taxon>
        <taxon>Agaricomycetes</taxon>
        <taxon>Polyporales</taxon>
        <taxon>Steccherinaceae</taxon>
        <taxon>Steccherinum</taxon>
    </lineage>
</organism>
<keyword evidence="5" id="KW-0663">Pyridoxal phosphate</keyword>
<dbReference type="InterPro" id="IPR015424">
    <property type="entry name" value="PyrdxlP-dep_Trfase"/>
</dbReference>